<keyword evidence="6" id="KW-1185">Reference proteome</keyword>
<dbReference type="EMBL" id="SLUO01000016">
    <property type="protein sequence ID" value="TCL55230.1"/>
    <property type="molecule type" value="Genomic_DNA"/>
</dbReference>
<accession>A0A4R1QX43</accession>
<organism evidence="5 6">
    <name type="scientific">Kineothrix alysoides</name>
    <dbReference type="NCBI Taxonomy" id="1469948"/>
    <lineage>
        <taxon>Bacteria</taxon>
        <taxon>Bacillati</taxon>
        <taxon>Bacillota</taxon>
        <taxon>Clostridia</taxon>
        <taxon>Lachnospirales</taxon>
        <taxon>Lachnospiraceae</taxon>
        <taxon>Kineothrix</taxon>
    </lineage>
</organism>
<comment type="similarity">
    <text evidence="1">Belongs to the BlaI transcriptional regulatory family.</text>
</comment>
<dbReference type="GO" id="GO:0003677">
    <property type="term" value="F:DNA binding"/>
    <property type="evidence" value="ECO:0007669"/>
    <property type="project" value="UniProtKB-KW"/>
</dbReference>
<dbReference type="STRING" id="1469948.GCA_000732725_03424"/>
<evidence type="ECO:0000313" key="5">
    <source>
        <dbReference type="EMBL" id="TCL55230.1"/>
    </source>
</evidence>
<keyword evidence="2" id="KW-0805">Transcription regulation</keyword>
<dbReference type="InterPro" id="IPR036388">
    <property type="entry name" value="WH-like_DNA-bd_sf"/>
</dbReference>
<evidence type="ECO:0000256" key="4">
    <source>
        <dbReference type="ARBA" id="ARBA00023163"/>
    </source>
</evidence>
<dbReference type="GO" id="GO:0045892">
    <property type="term" value="P:negative regulation of DNA-templated transcription"/>
    <property type="evidence" value="ECO:0007669"/>
    <property type="project" value="InterPro"/>
</dbReference>
<sequence length="148" mass="17474">MLKKSAFNIHDLYAHESEQMGARMKKLGDAEFEIMEVLWRHDSPLTSNEILDEIIEKRNWKLPSLMTVLSRLSEKGFVYCDRSTRTNYYHSLISEDEYKVNQSESFLEKMYSRSAQKFIAGLYQGKKLSPYDIKELRKYLDSLEKDGE</sequence>
<keyword evidence="3" id="KW-0238">DNA-binding</keyword>
<keyword evidence="4" id="KW-0804">Transcription</keyword>
<evidence type="ECO:0000256" key="1">
    <source>
        <dbReference type="ARBA" id="ARBA00011046"/>
    </source>
</evidence>
<dbReference type="SUPFAM" id="SSF46785">
    <property type="entry name" value="Winged helix' DNA-binding domain"/>
    <property type="match status" value="1"/>
</dbReference>
<dbReference type="AlphaFoldDB" id="A0A4R1QX43"/>
<reference evidence="5 6" key="1">
    <citation type="submission" date="2019-03" db="EMBL/GenBank/DDBJ databases">
        <title>Genomic Encyclopedia of Type Strains, Phase IV (KMG-IV): sequencing the most valuable type-strain genomes for metagenomic binning, comparative biology and taxonomic classification.</title>
        <authorList>
            <person name="Goeker M."/>
        </authorList>
    </citation>
    <scope>NUCLEOTIDE SEQUENCE [LARGE SCALE GENOMIC DNA]</scope>
    <source>
        <strain evidence="5 6">DSM 100556</strain>
    </source>
</reference>
<name>A0A4R1QX43_9FIRM</name>
<protein>
    <submittedName>
        <fullName evidence="5">BlaI family penicillinase repressor</fullName>
    </submittedName>
</protein>
<dbReference type="InterPro" id="IPR036390">
    <property type="entry name" value="WH_DNA-bd_sf"/>
</dbReference>
<dbReference type="PIRSF" id="PIRSF019455">
    <property type="entry name" value="CopR_AtkY"/>
    <property type="match status" value="1"/>
</dbReference>
<dbReference type="InterPro" id="IPR005650">
    <property type="entry name" value="BlaI_family"/>
</dbReference>
<evidence type="ECO:0000256" key="3">
    <source>
        <dbReference type="ARBA" id="ARBA00023125"/>
    </source>
</evidence>
<gene>
    <name evidence="5" type="ORF">EDD76_11670</name>
</gene>
<dbReference type="Gene3D" id="1.10.4040.10">
    <property type="entry name" value="Penicillinase repressor domain"/>
    <property type="match status" value="1"/>
</dbReference>
<comment type="caution">
    <text evidence="5">The sequence shown here is derived from an EMBL/GenBank/DDBJ whole genome shotgun (WGS) entry which is preliminary data.</text>
</comment>
<dbReference type="Proteomes" id="UP000295718">
    <property type="component" value="Unassembled WGS sequence"/>
</dbReference>
<dbReference type="Gene3D" id="1.10.10.10">
    <property type="entry name" value="Winged helix-like DNA-binding domain superfamily/Winged helix DNA-binding domain"/>
    <property type="match status" value="1"/>
</dbReference>
<evidence type="ECO:0000256" key="2">
    <source>
        <dbReference type="ARBA" id="ARBA00023015"/>
    </source>
</evidence>
<proteinExistence type="inferred from homology"/>
<dbReference type="Pfam" id="PF03965">
    <property type="entry name" value="Penicillinase_R"/>
    <property type="match status" value="1"/>
</dbReference>
<evidence type="ECO:0000313" key="6">
    <source>
        <dbReference type="Proteomes" id="UP000295718"/>
    </source>
</evidence>